<dbReference type="PROSITE" id="PS51078">
    <property type="entry name" value="ICLR_ED"/>
    <property type="match status" value="1"/>
</dbReference>
<accession>A0A3Q9ULW6</accession>
<dbReference type="InterPro" id="IPR050707">
    <property type="entry name" value="HTH_MetabolicPath_Reg"/>
</dbReference>
<evidence type="ECO:0000256" key="3">
    <source>
        <dbReference type="ARBA" id="ARBA00023163"/>
    </source>
</evidence>
<dbReference type="PANTHER" id="PTHR30136">
    <property type="entry name" value="HELIX-TURN-HELIX TRANSCRIPTIONAL REGULATOR, ICLR FAMILY"/>
    <property type="match status" value="1"/>
</dbReference>
<dbReference type="Proteomes" id="UP000285875">
    <property type="component" value="Chromosome"/>
</dbReference>
<evidence type="ECO:0000256" key="1">
    <source>
        <dbReference type="ARBA" id="ARBA00023015"/>
    </source>
</evidence>
<evidence type="ECO:0000313" key="5">
    <source>
        <dbReference type="Proteomes" id="UP000285875"/>
    </source>
</evidence>
<dbReference type="InterPro" id="IPR029016">
    <property type="entry name" value="GAF-like_dom_sf"/>
</dbReference>
<dbReference type="PROSITE" id="PS51077">
    <property type="entry name" value="HTH_ICLR"/>
    <property type="match status" value="1"/>
</dbReference>
<reference evidence="5" key="1">
    <citation type="submission" date="2017-12" db="EMBL/GenBank/DDBJ databases">
        <title>Whole genome sequencing of Acidipropionibacterium jensenii strains JS279 and JS280.</title>
        <authorList>
            <person name="Deptula P."/>
            <person name="Laine P."/>
            <person name="Smolander O.-P."/>
            <person name="Paulin L."/>
            <person name="Auvinen P."/>
            <person name="Varmanen P."/>
        </authorList>
    </citation>
    <scope>NUCLEOTIDE SEQUENCE [LARGE SCALE GENOMIC DNA]</scope>
    <source>
        <strain evidence="5">JS280</strain>
    </source>
</reference>
<dbReference type="SUPFAM" id="SSF46785">
    <property type="entry name" value="Winged helix' DNA-binding domain"/>
    <property type="match status" value="1"/>
</dbReference>
<dbReference type="SMART" id="SM00346">
    <property type="entry name" value="HTH_ICLR"/>
    <property type="match status" value="1"/>
</dbReference>
<dbReference type="Pfam" id="PF09339">
    <property type="entry name" value="HTH_IclR"/>
    <property type="match status" value="1"/>
</dbReference>
<proteinExistence type="predicted"/>
<dbReference type="InterPro" id="IPR036388">
    <property type="entry name" value="WH-like_DNA-bd_sf"/>
</dbReference>
<dbReference type="Gene3D" id="1.10.10.10">
    <property type="entry name" value="Winged helix-like DNA-binding domain superfamily/Winged helix DNA-binding domain"/>
    <property type="match status" value="1"/>
</dbReference>
<keyword evidence="1" id="KW-0805">Transcription regulation</keyword>
<gene>
    <name evidence="4" type="ORF">C0Z10_10940</name>
</gene>
<sequence length="274" mass="29019">MTMTTAQLGNGVEIVSKANAVLDTLRALGQAGVPQIAESIGEPVSSVYRLVANLCEAGWVEHGTQRGRYRIGSKIVTLGGLVESRLDIQRISRDVLWPLRSSTAGTWSLYVRRGLRAVCIEVVSDLVSAQFSLRVGDSLPLDIGAASLLLVAFMPASEREAALEQLLATRPSGRSTAQTRNRFRTDADQARRTGLAIDLEETSPGVATIGAPVLNRRGEIEGAITLTGVDPAHARTSAVRPPADLVSRAAADVSARLGHHEGIAHDADHAPVLG</sequence>
<dbReference type="GO" id="GO:0003677">
    <property type="term" value="F:DNA binding"/>
    <property type="evidence" value="ECO:0007669"/>
    <property type="project" value="UniProtKB-KW"/>
</dbReference>
<dbReference type="PANTHER" id="PTHR30136:SF35">
    <property type="entry name" value="HTH-TYPE TRANSCRIPTIONAL REGULATOR RV1719"/>
    <property type="match status" value="1"/>
</dbReference>
<dbReference type="GO" id="GO:0045892">
    <property type="term" value="P:negative regulation of DNA-templated transcription"/>
    <property type="evidence" value="ECO:0007669"/>
    <property type="project" value="TreeGrafter"/>
</dbReference>
<dbReference type="SUPFAM" id="SSF55781">
    <property type="entry name" value="GAF domain-like"/>
    <property type="match status" value="1"/>
</dbReference>
<protein>
    <submittedName>
        <fullName evidence="4">IclR family transcriptional regulator</fullName>
    </submittedName>
</protein>
<dbReference type="GO" id="GO:0003700">
    <property type="term" value="F:DNA-binding transcription factor activity"/>
    <property type="evidence" value="ECO:0007669"/>
    <property type="project" value="TreeGrafter"/>
</dbReference>
<dbReference type="EMBL" id="CP025570">
    <property type="protein sequence ID" value="AZZ40184.1"/>
    <property type="molecule type" value="Genomic_DNA"/>
</dbReference>
<evidence type="ECO:0000256" key="2">
    <source>
        <dbReference type="ARBA" id="ARBA00023125"/>
    </source>
</evidence>
<dbReference type="Gene3D" id="3.30.450.40">
    <property type="match status" value="1"/>
</dbReference>
<dbReference type="InterPro" id="IPR014757">
    <property type="entry name" value="Tscrpt_reg_IclR_C"/>
</dbReference>
<keyword evidence="2" id="KW-0238">DNA-binding</keyword>
<name>A0A3Q9ULW6_9ACTN</name>
<dbReference type="KEGG" id="aji:C0Z10_10940"/>
<dbReference type="InterPro" id="IPR036390">
    <property type="entry name" value="WH_DNA-bd_sf"/>
</dbReference>
<keyword evidence="3" id="KW-0804">Transcription</keyword>
<evidence type="ECO:0000313" key="4">
    <source>
        <dbReference type="EMBL" id="AZZ40184.1"/>
    </source>
</evidence>
<dbReference type="InterPro" id="IPR005471">
    <property type="entry name" value="Tscrpt_reg_IclR_N"/>
</dbReference>
<dbReference type="AlphaFoldDB" id="A0A3Q9ULW6"/>
<dbReference type="Pfam" id="PF01614">
    <property type="entry name" value="IclR_C"/>
    <property type="match status" value="1"/>
</dbReference>
<organism evidence="4 5">
    <name type="scientific">Acidipropionibacterium jensenii</name>
    <dbReference type="NCBI Taxonomy" id="1749"/>
    <lineage>
        <taxon>Bacteria</taxon>
        <taxon>Bacillati</taxon>
        <taxon>Actinomycetota</taxon>
        <taxon>Actinomycetes</taxon>
        <taxon>Propionibacteriales</taxon>
        <taxon>Propionibacteriaceae</taxon>
        <taxon>Acidipropionibacterium</taxon>
    </lineage>
</organism>